<sequence length="186" mass="21522">MGLVVKKEVDFAVGPFVLNLARAEAVDYTPYLVGANRRIVSRRGRPEADPWGFLLPLSPVVWLAMLGSFLGILMATIGLSFFSLSFSVWRNWMTDGLTLIRIILQQDILTYDKWWWWEHILMGMWMLTTLVLTRSYSGNLMSLLAVRHVRQPYQTLRDVLDDTNIIQIWQKNSAGEQLLRDSDIQY</sequence>
<dbReference type="PANTHER" id="PTHR18966">
    <property type="entry name" value="IONOTROPIC GLUTAMATE RECEPTOR"/>
    <property type="match status" value="1"/>
</dbReference>
<dbReference type="Gene3D" id="1.10.287.70">
    <property type="match status" value="1"/>
</dbReference>
<gene>
    <name evidence="2" type="ORF">Pmani_018111</name>
</gene>
<reference evidence="2" key="1">
    <citation type="submission" date="2023-11" db="EMBL/GenBank/DDBJ databases">
        <title>Genome assemblies of two species of porcelain crab, Petrolisthes cinctipes and Petrolisthes manimaculis (Anomura: Porcellanidae).</title>
        <authorList>
            <person name="Angst P."/>
        </authorList>
    </citation>
    <scope>NUCLEOTIDE SEQUENCE</scope>
    <source>
        <strain evidence="2">PB745_02</strain>
        <tissue evidence="2">Gill</tissue>
    </source>
</reference>
<dbReference type="AlphaFoldDB" id="A0AAE1U550"/>
<accession>A0AAE1U550</accession>
<keyword evidence="1" id="KW-0812">Transmembrane</keyword>
<organism evidence="2 3">
    <name type="scientific">Petrolisthes manimaculis</name>
    <dbReference type="NCBI Taxonomy" id="1843537"/>
    <lineage>
        <taxon>Eukaryota</taxon>
        <taxon>Metazoa</taxon>
        <taxon>Ecdysozoa</taxon>
        <taxon>Arthropoda</taxon>
        <taxon>Crustacea</taxon>
        <taxon>Multicrustacea</taxon>
        <taxon>Malacostraca</taxon>
        <taxon>Eumalacostraca</taxon>
        <taxon>Eucarida</taxon>
        <taxon>Decapoda</taxon>
        <taxon>Pleocyemata</taxon>
        <taxon>Anomura</taxon>
        <taxon>Galatheoidea</taxon>
        <taxon>Porcellanidae</taxon>
        <taxon>Petrolisthes</taxon>
    </lineage>
</organism>
<evidence type="ECO:0000313" key="3">
    <source>
        <dbReference type="Proteomes" id="UP001292094"/>
    </source>
</evidence>
<comment type="caution">
    <text evidence="2">The sequence shown here is derived from an EMBL/GenBank/DDBJ whole genome shotgun (WGS) entry which is preliminary data.</text>
</comment>
<dbReference type="Proteomes" id="UP001292094">
    <property type="component" value="Unassembled WGS sequence"/>
</dbReference>
<feature type="transmembrane region" description="Helical" evidence="1">
    <location>
        <begin position="51"/>
        <end position="84"/>
    </location>
</feature>
<dbReference type="EMBL" id="JAWZYT010001649">
    <property type="protein sequence ID" value="KAK4310292.1"/>
    <property type="molecule type" value="Genomic_DNA"/>
</dbReference>
<keyword evidence="1" id="KW-0472">Membrane</keyword>
<keyword evidence="3" id="KW-1185">Reference proteome</keyword>
<dbReference type="InterPro" id="IPR015683">
    <property type="entry name" value="Ionotropic_Glu_rcpt"/>
</dbReference>
<evidence type="ECO:0000313" key="2">
    <source>
        <dbReference type="EMBL" id="KAK4310292.1"/>
    </source>
</evidence>
<name>A0AAE1U550_9EUCA</name>
<proteinExistence type="predicted"/>
<protein>
    <submittedName>
        <fullName evidence="2">Uncharacterized protein</fullName>
    </submittedName>
</protein>
<evidence type="ECO:0000256" key="1">
    <source>
        <dbReference type="SAM" id="Phobius"/>
    </source>
</evidence>
<keyword evidence="1" id="KW-1133">Transmembrane helix</keyword>
<dbReference type="SUPFAM" id="SSF53850">
    <property type="entry name" value="Periplasmic binding protein-like II"/>
    <property type="match status" value="1"/>
</dbReference>